<accession>A0A5A9ZWL9</accession>
<proteinExistence type="predicted"/>
<name>A0A5A9ZWL9_9ACTN</name>
<sequence length="72" mass="8100">MTAQPRIGSVWARRVPDYPQHDRDFRVTGVFTKGDVTYVEVEDLESGSLSRGLLEYMLDYAKPVTGDDGTAY</sequence>
<reference evidence="1 2" key="1">
    <citation type="submission" date="2019-05" db="EMBL/GenBank/DDBJ databases">
        <authorList>
            <person name="Hariharan J."/>
            <person name="Choudoir M.J."/>
            <person name="Diebold P."/>
            <person name="Panke-Buisse K."/>
            <person name="Buckley D.H."/>
        </authorList>
    </citation>
    <scope>NUCLEOTIDE SEQUENCE [LARGE SCALE GENOMIC DNA]</scope>
    <source>
        <strain evidence="1 2">SUN51</strain>
    </source>
</reference>
<dbReference type="Proteomes" id="UP000324965">
    <property type="component" value="Unassembled WGS sequence"/>
</dbReference>
<dbReference type="OrthoDB" id="4298776at2"/>
<organism evidence="1 2">
    <name type="scientific">Streptomyces apricus</name>
    <dbReference type="NCBI Taxonomy" id="1828112"/>
    <lineage>
        <taxon>Bacteria</taxon>
        <taxon>Bacillati</taxon>
        <taxon>Actinomycetota</taxon>
        <taxon>Actinomycetes</taxon>
        <taxon>Kitasatosporales</taxon>
        <taxon>Streptomycetaceae</taxon>
        <taxon>Streptomyces</taxon>
    </lineage>
</organism>
<dbReference type="AlphaFoldDB" id="A0A5A9ZWL9"/>
<comment type="caution">
    <text evidence="1">The sequence shown here is derived from an EMBL/GenBank/DDBJ whole genome shotgun (WGS) entry which is preliminary data.</text>
</comment>
<evidence type="ECO:0000313" key="1">
    <source>
        <dbReference type="EMBL" id="KAA0921888.1"/>
    </source>
</evidence>
<protein>
    <submittedName>
        <fullName evidence="1">Uncharacterized protein</fullName>
    </submittedName>
</protein>
<gene>
    <name evidence="1" type="ORF">FGF04_35455</name>
</gene>
<dbReference type="RefSeq" id="WP_149515493.1">
    <property type="nucleotide sequence ID" value="NZ_VDFC01000077.1"/>
</dbReference>
<dbReference type="EMBL" id="VDFC01000077">
    <property type="protein sequence ID" value="KAA0921888.1"/>
    <property type="molecule type" value="Genomic_DNA"/>
</dbReference>
<evidence type="ECO:0000313" key="2">
    <source>
        <dbReference type="Proteomes" id="UP000324965"/>
    </source>
</evidence>
<keyword evidence="2" id="KW-1185">Reference proteome</keyword>